<dbReference type="AlphaFoldDB" id="A0A0C3SE78"/>
<keyword evidence="5" id="KW-0347">Helicase</keyword>
<dbReference type="PANTHER" id="PTHR24031">
    <property type="entry name" value="RNA HELICASE"/>
    <property type="match status" value="1"/>
</dbReference>
<dbReference type="SMART" id="SM00490">
    <property type="entry name" value="HELICc"/>
    <property type="match status" value="1"/>
</dbReference>
<evidence type="ECO:0000256" key="3">
    <source>
        <dbReference type="ARBA" id="ARBA00022840"/>
    </source>
</evidence>
<comment type="function">
    <text evidence="5">RNA helicase.</text>
</comment>
<dbReference type="EMBL" id="KN840439">
    <property type="protein sequence ID" value="KIP12492.1"/>
    <property type="molecule type" value="Genomic_DNA"/>
</dbReference>
<name>A0A0C3SE78_PHLG1</name>
<evidence type="ECO:0000313" key="9">
    <source>
        <dbReference type="EMBL" id="KIP12492.1"/>
    </source>
</evidence>
<dbReference type="InterPro" id="IPR001650">
    <property type="entry name" value="Helicase_C-like"/>
</dbReference>
<dbReference type="PROSITE" id="PS51192">
    <property type="entry name" value="HELICASE_ATP_BIND_1"/>
    <property type="match status" value="1"/>
</dbReference>
<dbReference type="STRING" id="745531.A0A0C3SE78"/>
<evidence type="ECO:0000256" key="1">
    <source>
        <dbReference type="ARBA" id="ARBA00022741"/>
    </source>
</evidence>
<gene>
    <name evidence="9" type="ORF">PHLGIDRAFT_61584</name>
</gene>
<feature type="region of interest" description="Disordered" evidence="6">
    <location>
        <begin position="577"/>
        <end position="597"/>
    </location>
</feature>
<evidence type="ECO:0000256" key="6">
    <source>
        <dbReference type="SAM" id="MobiDB-lite"/>
    </source>
</evidence>
<dbReference type="GO" id="GO:0003723">
    <property type="term" value="F:RNA binding"/>
    <property type="evidence" value="ECO:0007669"/>
    <property type="project" value="UniProtKB-UniRule"/>
</dbReference>
<comment type="similarity">
    <text evidence="5">Belongs to the DEAD box helicase family.</text>
</comment>
<dbReference type="SMART" id="SM00487">
    <property type="entry name" value="DEXDc"/>
    <property type="match status" value="1"/>
</dbReference>
<evidence type="ECO:0000259" key="7">
    <source>
        <dbReference type="PROSITE" id="PS51192"/>
    </source>
</evidence>
<proteinExistence type="inferred from homology"/>
<dbReference type="GO" id="GO:0016787">
    <property type="term" value="F:hydrolase activity"/>
    <property type="evidence" value="ECO:0007669"/>
    <property type="project" value="UniProtKB-KW"/>
</dbReference>
<comment type="domain">
    <text evidence="5">The Q motif is unique to and characteristic of the DEAD box family of RNA helicases and controls ATP binding and hydrolysis.</text>
</comment>
<dbReference type="PROSITE" id="PS51194">
    <property type="entry name" value="HELICASE_CTER"/>
    <property type="match status" value="1"/>
</dbReference>
<dbReference type="Gene3D" id="3.40.50.300">
    <property type="entry name" value="P-loop containing nucleotide triphosphate hydrolases"/>
    <property type="match status" value="2"/>
</dbReference>
<comment type="catalytic activity">
    <reaction evidence="5">
        <text>ATP + H2O = ADP + phosphate + H(+)</text>
        <dbReference type="Rhea" id="RHEA:13065"/>
        <dbReference type="ChEBI" id="CHEBI:15377"/>
        <dbReference type="ChEBI" id="CHEBI:15378"/>
        <dbReference type="ChEBI" id="CHEBI:30616"/>
        <dbReference type="ChEBI" id="CHEBI:43474"/>
        <dbReference type="ChEBI" id="CHEBI:456216"/>
        <dbReference type="EC" id="3.6.4.13"/>
    </reaction>
</comment>
<dbReference type="Pfam" id="PF00270">
    <property type="entry name" value="DEAD"/>
    <property type="match status" value="1"/>
</dbReference>
<keyword evidence="3 5" id="KW-0067">ATP-binding</keyword>
<evidence type="ECO:0000259" key="8">
    <source>
        <dbReference type="PROSITE" id="PS51194"/>
    </source>
</evidence>
<dbReference type="HOGENOM" id="CLU_019374_0_0_1"/>
<keyword evidence="10" id="KW-1185">Reference proteome</keyword>
<evidence type="ECO:0000256" key="5">
    <source>
        <dbReference type="RuleBase" id="RU365068"/>
    </source>
</evidence>
<feature type="domain" description="Helicase C-terminal" evidence="8">
    <location>
        <begin position="392"/>
        <end position="582"/>
    </location>
</feature>
<keyword evidence="2 5" id="KW-0378">Hydrolase</keyword>
<protein>
    <recommendedName>
        <fullName evidence="5">ATP-dependent RNA helicase</fullName>
        <ecNumber evidence="5">3.6.4.13</ecNumber>
    </recommendedName>
</protein>
<dbReference type="SUPFAM" id="SSF52540">
    <property type="entry name" value="P-loop containing nucleoside triphosphate hydrolases"/>
    <property type="match status" value="2"/>
</dbReference>
<dbReference type="InterPro" id="IPR027417">
    <property type="entry name" value="P-loop_NTPase"/>
</dbReference>
<feature type="compositionally biased region" description="Acidic residues" evidence="6">
    <location>
        <begin position="581"/>
        <end position="597"/>
    </location>
</feature>
<dbReference type="InterPro" id="IPR011545">
    <property type="entry name" value="DEAD/DEAH_box_helicase_dom"/>
</dbReference>
<keyword evidence="1 5" id="KW-0547">Nucleotide-binding</keyword>
<dbReference type="GO" id="GO:0005524">
    <property type="term" value="F:ATP binding"/>
    <property type="evidence" value="ECO:0007669"/>
    <property type="project" value="UniProtKB-UniRule"/>
</dbReference>
<organism evidence="9 10">
    <name type="scientific">Phlebiopsis gigantea (strain 11061_1 CR5-6)</name>
    <name type="common">White-rot fungus</name>
    <name type="synonym">Peniophora gigantea</name>
    <dbReference type="NCBI Taxonomy" id="745531"/>
    <lineage>
        <taxon>Eukaryota</taxon>
        <taxon>Fungi</taxon>
        <taxon>Dikarya</taxon>
        <taxon>Basidiomycota</taxon>
        <taxon>Agaricomycotina</taxon>
        <taxon>Agaricomycetes</taxon>
        <taxon>Polyporales</taxon>
        <taxon>Phanerochaetaceae</taxon>
        <taxon>Phlebiopsis</taxon>
    </lineage>
</organism>
<dbReference type="Pfam" id="PF00271">
    <property type="entry name" value="Helicase_C"/>
    <property type="match status" value="1"/>
</dbReference>
<evidence type="ECO:0000256" key="4">
    <source>
        <dbReference type="ARBA" id="ARBA00022884"/>
    </source>
</evidence>
<dbReference type="EC" id="3.6.4.13" evidence="5"/>
<dbReference type="Proteomes" id="UP000053257">
    <property type="component" value="Unassembled WGS sequence"/>
</dbReference>
<feature type="domain" description="Helicase ATP-binding" evidence="7">
    <location>
        <begin position="70"/>
        <end position="289"/>
    </location>
</feature>
<evidence type="ECO:0000313" key="10">
    <source>
        <dbReference type="Proteomes" id="UP000053257"/>
    </source>
</evidence>
<evidence type="ECO:0000256" key="2">
    <source>
        <dbReference type="ARBA" id="ARBA00022801"/>
    </source>
</evidence>
<dbReference type="OrthoDB" id="10256233at2759"/>
<dbReference type="GO" id="GO:0003724">
    <property type="term" value="F:RNA helicase activity"/>
    <property type="evidence" value="ECO:0007669"/>
    <property type="project" value="UniProtKB-EC"/>
</dbReference>
<accession>A0A0C3SE78</accession>
<keyword evidence="4 5" id="KW-0694">RNA-binding</keyword>
<dbReference type="InterPro" id="IPR014001">
    <property type="entry name" value="Helicase_ATP-bd"/>
</dbReference>
<sequence length="597" mass="65770">MSSSLSRSVTSHWTRTPLLYDATRCIARLYNTIPPRTPFQNLNVTRPVANALWDAFPNIETPTSTQAQFIPAVLSDKDVLLKDRTGSGKSIGLLVALLSKPRRFVKAEGSEGRLEQKPCISSLVIVPHRDLAFQYVHWTKCMHATKHLGRGNLDSLIQVIVRGASTSISEQVRKAVDTPPSILVATPQALVEALSLQSPPLLLHEMKTVVVDEADYLLESLPAQKDKYAFLKFARMAIKHPTPTRQILDALYRIDRVQEWRKHRMAETATANAHKTLLAKLPSGILKPYLPVTRPQLVFASATLSAQFRHSLYADGRWLRQDEDQQVKILAHDTVAQKNPVTNVVGGKSIVHSALVVSQEGDILNIQGAANLPMTISEPDVDGPRVTDEVPPLEDAIQHESEHEYKGPSPFAPAALEAIATVFALEVPRVALLVLHPSAPVERAVHEMRALGVNVRGLDILDRDRGGSYLLKKGTVSEDAPTLLVSTLAAVRGLDLPDLTHVFVMGARAMDALNHDSYAHAAGRVGRFGKSGKVITVVNERYSKTHGKKTVWVDEPTKLQQIYQRLKITPVQVEHFGTSDELSDTTSDDEVPDDADR</sequence>
<reference evidence="9 10" key="1">
    <citation type="journal article" date="2014" name="PLoS Genet.">
        <title>Analysis of the Phlebiopsis gigantea genome, transcriptome and secretome provides insight into its pioneer colonization strategies of wood.</title>
        <authorList>
            <person name="Hori C."/>
            <person name="Ishida T."/>
            <person name="Igarashi K."/>
            <person name="Samejima M."/>
            <person name="Suzuki H."/>
            <person name="Master E."/>
            <person name="Ferreira P."/>
            <person name="Ruiz-Duenas F.J."/>
            <person name="Held B."/>
            <person name="Canessa P."/>
            <person name="Larrondo L.F."/>
            <person name="Schmoll M."/>
            <person name="Druzhinina I.S."/>
            <person name="Kubicek C.P."/>
            <person name="Gaskell J.A."/>
            <person name="Kersten P."/>
            <person name="St John F."/>
            <person name="Glasner J."/>
            <person name="Sabat G."/>
            <person name="Splinter BonDurant S."/>
            <person name="Syed K."/>
            <person name="Yadav J."/>
            <person name="Mgbeahuruike A.C."/>
            <person name="Kovalchuk A."/>
            <person name="Asiegbu F.O."/>
            <person name="Lackner G."/>
            <person name="Hoffmeister D."/>
            <person name="Rencoret J."/>
            <person name="Gutierrez A."/>
            <person name="Sun H."/>
            <person name="Lindquist E."/>
            <person name="Barry K."/>
            <person name="Riley R."/>
            <person name="Grigoriev I.V."/>
            <person name="Henrissat B."/>
            <person name="Kues U."/>
            <person name="Berka R.M."/>
            <person name="Martinez A.T."/>
            <person name="Covert S.F."/>
            <person name="Blanchette R.A."/>
            <person name="Cullen D."/>
        </authorList>
    </citation>
    <scope>NUCLEOTIDE SEQUENCE [LARGE SCALE GENOMIC DNA]</scope>
    <source>
        <strain evidence="9 10">11061_1 CR5-6</strain>
    </source>
</reference>